<evidence type="ECO:0000313" key="2">
    <source>
        <dbReference type="Proteomes" id="UP000245626"/>
    </source>
</evidence>
<dbReference type="EMBL" id="KZ820660">
    <property type="protein sequence ID" value="PWN46867.1"/>
    <property type="molecule type" value="Genomic_DNA"/>
</dbReference>
<accession>A0ACD0NM44</accession>
<evidence type="ECO:0000313" key="1">
    <source>
        <dbReference type="EMBL" id="PWN46867.1"/>
    </source>
</evidence>
<reference evidence="1 2" key="1">
    <citation type="journal article" date="2018" name="Mol. Biol. Evol.">
        <title>Broad Genomic Sampling Reveals a Smut Pathogenic Ancestry of the Fungal Clade Ustilaginomycotina.</title>
        <authorList>
            <person name="Kijpornyongpan T."/>
            <person name="Mondo S.J."/>
            <person name="Barry K."/>
            <person name="Sandor L."/>
            <person name="Lee J."/>
            <person name="Lipzen A."/>
            <person name="Pangilinan J."/>
            <person name="LaButti K."/>
            <person name="Hainaut M."/>
            <person name="Henrissat B."/>
            <person name="Grigoriev I.V."/>
            <person name="Spatafora J.W."/>
            <person name="Aime M.C."/>
        </authorList>
    </citation>
    <scope>NUCLEOTIDE SEQUENCE [LARGE SCALE GENOMIC DNA]</scope>
    <source>
        <strain evidence="1 2">SA 807</strain>
    </source>
</reference>
<protein>
    <submittedName>
        <fullName evidence="1">Uncharacterized protein</fullName>
    </submittedName>
</protein>
<keyword evidence="2" id="KW-1185">Reference proteome</keyword>
<proteinExistence type="predicted"/>
<gene>
    <name evidence="1" type="ORF">IE53DRAFT_413426</name>
</gene>
<name>A0ACD0NM44_9BASI</name>
<organism evidence="1 2">
    <name type="scientific">Violaceomyces palustris</name>
    <dbReference type="NCBI Taxonomy" id="1673888"/>
    <lineage>
        <taxon>Eukaryota</taxon>
        <taxon>Fungi</taxon>
        <taxon>Dikarya</taxon>
        <taxon>Basidiomycota</taxon>
        <taxon>Ustilaginomycotina</taxon>
        <taxon>Ustilaginomycetes</taxon>
        <taxon>Violaceomycetales</taxon>
        <taxon>Violaceomycetaceae</taxon>
        <taxon>Violaceomyces</taxon>
    </lineage>
</organism>
<dbReference type="Proteomes" id="UP000245626">
    <property type="component" value="Unassembled WGS sequence"/>
</dbReference>
<sequence>MQREGGGGSLGEDQDPTTISTRTDQANLKKRRGEERGGRGRGKEKWEHAKDRLPSSADRSCSRRSTRWDEPDLERVKEVEQTLRRGRGSGRDSDFTRPRQGEGGSEAIPDPISGRGRRSRRLGLASTTSVSFLRVQDRLSRTLDGFGFQEFLRVGKVGEESEEEALTSDEESHEEDDDECDPDSSRGSMSGRRKGSVSEDEVVVPPAKERRSPAATGLDRQEEGEVEGEEANMGGPLDRRSQVALTLPTQPNSTNRDGSVNTMSGNEGCQDTSTSPTTSRPVKDGNLSASHPNMTIPGTDGSRGGESSPPSAARSRIEEQEPPLLEDRRGGFQSSSAPSVPNSNLHHPRTSRDLPL</sequence>